<feature type="compositionally biased region" description="Polar residues" evidence="1">
    <location>
        <begin position="116"/>
        <end position="144"/>
    </location>
</feature>
<sequence length="1086" mass="123625">MRNKRIRGTILLIGSEEQCTQSVQIIERTKQAVEEISTQDSVADPVNDEDEEIGALDEDLEKNSDDVCEENGDDGSEESSEDDENVVIAERRIEKQAKTKEGSSSMQRSKTKEIESTNSNRSPLSVITNTNDHSSCLSTESSITVKRKGSPNDLSNTFPSNNKKIKHVGYVSIRDHSKIVSQLAAAEEENLVYQTTWMPRPVDKATLQYFIYIGKVLSNDPSVSENEANEAVNKTELIEKICSTLGITESELAKCAGKTILSTARRVISKKYPNSSTVFADVDKDHIQAAAGGKLFQPEFTTEEVDIDMQNVGVNENQSNNADDISNDQENLITNNMWDEEDSMPNVTYNYNLIHTSTNAWDKINEKDIAAALVLLKKKHRLSINCINDIIRLLKCFKISQLPSSWYKIKKILSESKPASTEFFVCPTCQRLSVSFPSESSCKIFYSTIEISIFAITTKRRSCAILLMVKCSNLSILQITKKKLTLTLNVDGVKLSKNSQTTIWPILLVVNEIPPNSRFKIENVIIAGVWPGPSKPSRGEIRLLLRPFIDELLYLESGYIFDFHDGTTDKVQVYLIGACCDKPAQAILQCISEPTAAFGCGRCEVSGFMVPTKNDGNVRSFSMDYDNTINVTKRSNKRYDELITIYQLQQQLKDLWPNKKKLPDVLIDEQREKGIVGVCLFRDLTYFDVGRSFMSDSLHNVYIGAFKRMLDLWLNKKYRKENWNIVKHLKKLAELFSSLRLPSTTTRRPRSLLDYHKFKGNELRVHLLFGHRIFYRVLQQRYYNHLLQLVVLMHLAEKRKIDNVDLKIIQQLSRSIVVSFPELYSDRHCVQVVHSVLHIGDTVDDFGPITNYTTFQFENDLGKYILILTHINIYLVLQIGLLVKSTKGSRNVGQEMLANLHTVQHAIRHSMKNTINKDIASFLSSNLLNQHNIFSQYKLKLQHKCMKEDTNIRQMFPHANIAFYNTLYINHVRFTTRSYAHGKKSDDSNILFRFNGTCNFGRIRSIVTIDEAQRIIYVAQLQNVLPLICSLDESTKYEFSGIQIAPKVLSSFILIDVDDIIEKTVLFESPTLATCVYRFPNLIHSS</sequence>
<dbReference type="AlphaFoldDB" id="A0A816ZFK9"/>
<feature type="compositionally biased region" description="Basic and acidic residues" evidence="1">
    <location>
        <begin position="89"/>
        <end position="101"/>
    </location>
</feature>
<dbReference type="EMBL" id="CAJNRE010019226">
    <property type="protein sequence ID" value="CAF2191366.1"/>
    <property type="molecule type" value="Genomic_DNA"/>
</dbReference>
<name>A0A816ZFK9_9BILA</name>
<dbReference type="PANTHER" id="PTHR46579:SF1">
    <property type="entry name" value="F5_8 TYPE C DOMAIN-CONTAINING PROTEIN"/>
    <property type="match status" value="1"/>
</dbReference>
<accession>A0A816ZFK9</accession>
<gene>
    <name evidence="2" type="ORF">MBJ925_LOCUS34892</name>
</gene>
<dbReference type="Proteomes" id="UP000663824">
    <property type="component" value="Unassembled WGS sequence"/>
</dbReference>
<evidence type="ECO:0000313" key="3">
    <source>
        <dbReference type="Proteomes" id="UP000663824"/>
    </source>
</evidence>
<evidence type="ECO:0000256" key="1">
    <source>
        <dbReference type="SAM" id="MobiDB-lite"/>
    </source>
</evidence>
<dbReference type="PANTHER" id="PTHR46579">
    <property type="entry name" value="F5/8 TYPE C DOMAIN-CONTAINING PROTEIN-RELATED"/>
    <property type="match status" value="1"/>
</dbReference>
<proteinExistence type="predicted"/>
<feature type="compositionally biased region" description="Acidic residues" evidence="1">
    <location>
        <begin position="46"/>
        <end position="85"/>
    </location>
</feature>
<dbReference type="InterPro" id="IPR004242">
    <property type="entry name" value="Transposase_21"/>
</dbReference>
<reference evidence="2" key="1">
    <citation type="submission" date="2021-02" db="EMBL/GenBank/DDBJ databases">
        <authorList>
            <person name="Nowell W R."/>
        </authorList>
    </citation>
    <scope>NUCLEOTIDE SEQUENCE</scope>
</reference>
<comment type="caution">
    <text evidence="2">The sequence shown here is derived from an EMBL/GenBank/DDBJ whole genome shotgun (WGS) entry which is preliminary data.</text>
</comment>
<organism evidence="2 3">
    <name type="scientific">Rotaria magnacalcarata</name>
    <dbReference type="NCBI Taxonomy" id="392030"/>
    <lineage>
        <taxon>Eukaryota</taxon>
        <taxon>Metazoa</taxon>
        <taxon>Spiralia</taxon>
        <taxon>Gnathifera</taxon>
        <taxon>Rotifera</taxon>
        <taxon>Eurotatoria</taxon>
        <taxon>Bdelloidea</taxon>
        <taxon>Philodinida</taxon>
        <taxon>Philodinidae</taxon>
        <taxon>Rotaria</taxon>
    </lineage>
</organism>
<protein>
    <submittedName>
        <fullName evidence="2">Uncharacterized protein</fullName>
    </submittedName>
</protein>
<dbReference type="Pfam" id="PF02992">
    <property type="entry name" value="Transposase_21"/>
    <property type="match status" value="1"/>
</dbReference>
<evidence type="ECO:0000313" key="2">
    <source>
        <dbReference type="EMBL" id="CAF2191366.1"/>
    </source>
</evidence>
<feature type="region of interest" description="Disordered" evidence="1">
    <location>
        <begin position="36"/>
        <end position="160"/>
    </location>
</feature>